<dbReference type="GeneID" id="107265429"/>
<organism evidence="1 2">
    <name type="scientific">Cephus cinctus</name>
    <name type="common">Wheat stem sawfly</name>
    <dbReference type="NCBI Taxonomy" id="211228"/>
    <lineage>
        <taxon>Eukaryota</taxon>
        <taxon>Metazoa</taxon>
        <taxon>Ecdysozoa</taxon>
        <taxon>Arthropoda</taxon>
        <taxon>Hexapoda</taxon>
        <taxon>Insecta</taxon>
        <taxon>Pterygota</taxon>
        <taxon>Neoptera</taxon>
        <taxon>Endopterygota</taxon>
        <taxon>Hymenoptera</taxon>
        <taxon>Cephoidea</taxon>
        <taxon>Cephidae</taxon>
        <taxon>Cephus</taxon>
    </lineage>
</organism>
<reference evidence="2" key="1">
    <citation type="submission" date="2025-08" db="UniProtKB">
        <authorList>
            <consortium name="RefSeq"/>
        </authorList>
    </citation>
    <scope>IDENTIFICATION</scope>
</reference>
<dbReference type="AlphaFoldDB" id="A0AAJ7FG97"/>
<evidence type="ECO:0000313" key="2">
    <source>
        <dbReference type="RefSeq" id="XP_015590362.1"/>
    </source>
</evidence>
<sequence length="102" mass="10650">MYEEEGTVADQKIEDSRIALLANGANTMDSVGVGIGIGLGGTTTTSAGAGLASYWQHRRTQDIGNAANTAAAYWPSFLDCWTTPSIASSSESLLVRDEHGGQ</sequence>
<protein>
    <submittedName>
        <fullName evidence="2">Uncharacterized protein LOC107265429</fullName>
    </submittedName>
</protein>
<gene>
    <name evidence="2" type="primary">LOC107265429</name>
</gene>
<accession>A0AAJ7FG97</accession>
<evidence type="ECO:0000313" key="1">
    <source>
        <dbReference type="Proteomes" id="UP000694920"/>
    </source>
</evidence>
<dbReference type="RefSeq" id="XP_015590362.1">
    <property type="nucleotide sequence ID" value="XM_015734876.2"/>
</dbReference>
<dbReference type="KEGG" id="ccin:107265429"/>
<dbReference type="Proteomes" id="UP000694920">
    <property type="component" value="Unplaced"/>
</dbReference>
<proteinExistence type="predicted"/>
<keyword evidence="1" id="KW-1185">Reference proteome</keyword>
<name>A0AAJ7FG97_CEPCN</name>